<organism evidence="2 3">
    <name type="scientific">Burkholderia orbicola</name>
    <dbReference type="NCBI Taxonomy" id="2978683"/>
    <lineage>
        <taxon>Bacteria</taxon>
        <taxon>Pseudomonadati</taxon>
        <taxon>Pseudomonadota</taxon>
        <taxon>Betaproteobacteria</taxon>
        <taxon>Burkholderiales</taxon>
        <taxon>Burkholderiaceae</taxon>
        <taxon>Burkholderia</taxon>
        <taxon>Burkholderia cepacia complex</taxon>
    </lineage>
</organism>
<proteinExistence type="predicted"/>
<name>A0ABT8P1G4_9BURK</name>
<evidence type="ECO:0000313" key="3">
    <source>
        <dbReference type="Proteomes" id="UP001172217"/>
    </source>
</evidence>
<dbReference type="RefSeq" id="WP_301771261.1">
    <property type="nucleotide sequence ID" value="NZ_JAUJQL010000023.1"/>
</dbReference>
<comment type="caution">
    <text evidence="2">The sequence shown here is derived from an EMBL/GenBank/DDBJ whole genome shotgun (WGS) entry which is preliminary data.</text>
</comment>
<evidence type="ECO:0000313" key="2">
    <source>
        <dbReference type="EMBL" id="MDN7527684.1"/>
    </source>
</evidence>
<feature type="chain" id="PRO_5045329886" evidence="1">
    <location>
        <begin position="22"/>
        <end position="94"/>
    </location>
</feature>
<keyword evidence="3" id="KW-1185">Reference proteome</keyword>
<gene>
    <name evidence="2" type="ORF">QZM70_32550</name>
</gene>
<evidence type="ECO:0000256" key="1">
    <source>
        <dbReference type="SAM" id="SignalP"/>
    </source>
</evidence>
<dbReference type="Proteomes" id="UP001172217">
    <property type="component" value="Unassembled WGS sequence"/>
</dbReference>
<reference evidence="2" key="1">
    <citation type="submission" date="2023-07" db="EMBL/GenBank/DDBJ databases">
        <title>A collection of bacterial strains from the Burkholderia cepacia Research Laboratory and Repository.</title>
        <authorList>
            <person name="Lipuma J."/>
            <person name="Spilker T."/>
            <person name="Caverly L."/>
        </authorList>
    </citation>
    <scope>NUCLEOTIDE SEQUENCE</scope>
    <source>
        <strain evidence="2">AU45194</strain>
    </source>
</reference>
<keyword evidence="1" id="KW-0732">Signal</keyword>
<feature type="signal peptide" evidence="1">
    <location>
        <begin position="1"/>
        <end position="21"/>
    </location>
</feature>
<dbReference type="EMBL" id="JAUJQL010000023">
    <property type="protein sequence ID" value="MDN7527684.1"/>
    <property type="molecule type" value="Genomic_DNA"/>
</dbReference>
<protein>
    <submittedName>
        <fullName evidence="2">Uncharacterized protein</fullName>
    </submittedName>
</protein>
<sequence length="94" mass="10262">MKKNIALGLLLTISMIGVVSAAELNRADAWDIKSAAKWAAVDQAVTVGEPVAHGSNYEVDVKVNNRVCRVTVRPYNPSENEPPIRWKADKAKCT</sequence>
<accession>A0ABT8P1G4</accession>